<dbReference type="OrthoDB" id="2019572at2759"/>
<keyword evidence="5" id="KW-1185">Reference proteome</keyword>
<keyword evidence="1" id="KW-0677">Repeat</keyword>
<feature type="chain" id="PRO_5040352631" evidence="2">
    <location>
        <begin position="20"/>
        <end position="267"/>
    </location>
</feature>
<dbReference type="PROSITE" id="PS51212">
    <property type="entry name" value="WSC"/>
    <property type="match status" value="2"/>
</dbReference>
<organism evidence="4 5">
    <name type="scientific">Pseudolycoriella hygida</name>
    <dbReference type="NCBI Taxonomy" id="35572"/>
    <lineage>
        <taxon>Eukaryota</taxon>
        <taxon>Metazoa</taxon>
        <taxon>Ecdysozoa</taxon>
        <taxon>Arthropoda</taxon>
        <taxon>Hexapoda</taxon>
        <taxon>Insecta</taxon>
        <taxon>Pterygota</taxon>
        <taxon>Neoptera</taxon>
        <taxon>Endopterygota</taxon>
        <taxon>Diptera</taxon>
        <taxon>Nematocera</taxon>
        <taxon>Sciaroidea</taxon>
        <taxon>Sciaridae</taxon>
        <taxon>Pseudolycoriella</taxon>
    </lineage>
</organism>
<dbReference type="Pfam" id="PF01822">
    <property type="entry name" value="WSC"/>
    <property type="match status" value="2"/>
</dbReference>
<accession>A0A9Q0RVG6</accession>
<gene>
    <name evidence="4" type="ORF">Bhyg_14236</name>
</gene>
<evidence type="ECO:0000313" key="5">
    <source>
        <dbReference type="Proteomes" id="UP001151699"/>
    </source>
</evidence>
<dbReference type="SMART" id="SM00321">
    <property type="entry name" value="WSC"/>
    <property type="match status" value="2"/>
</dbReference>
<evidence type="ECO:0000259" key="3">
    <source>
        <dbReference type="PROSITE" id="PS51212"/>
    </source>
</evidence>
<evidence type="ECO:0000256" key="2">
    <source>
        <dbReference type="SAM" id="SignalP"/>
    </source>
</evidence>
<protein>
    <submittedName>
        <fullName evidence="4">Fungistatic metabolite</fullName>
    </submittedName>
</protein>
<dbReference type="InterPro" id="IPR002889">
    <property type="entry name" value="WSC_carb-bd"/>
</dbReference>
<comment type="caution">
    <text evidence="4">The sequence shown here is derived from an EMBL/GenBank/DDBJ whole genome shotgun (WGS) entry which is preliminary data.</text>
</comment>
<feature type="signal peptide" evidence="2">
    <location>
        <begin position="1"/>
        <end position="19"/>
    </location>
</feature>
<reference evidence="4" key="1">
    <citation type="submission" date="2022-07" db="EMBL/GenBank/DDBJ databases">
        <authorList>
            <person name="Trinca V."/>
            <person name="Uliana J.V.C."/>
            <person name="Torres T.T."/>
            <person name="Ward R.J."/>
            <person name="Monesi N."/>
        </authorList>
    </citation>
    <scope>NUCLEOTIDE SEQUENCE</scope>
    <source>
        <strain evidence="4">HSMRA1968</strain>
        <tissue evidence="4">Whole embryos</tissue>
    </source>
</reference>
<keyword evidence="2" id="KW-0732">Signal</keyword>
<proteinExistence type="predicted"/>
<dbReference type="Proteomes" id="UP001151699">
    <property type="component" value="Chromosome C"/>
</dbReference>
<dbReference type="InterPro" id="IPR051589">
    <property type="entry name" value="Sialate-O-sulfotransferase"/>
</dbReference>
<dbReference type="EMBL" id="WJQU01000004">
    <property type="protein sequence ID" value="KAJ6635650.1"/>
    <property type="molecule type" value="Genomic_DNA"/>
</dbReference>
<dbReference type="PANTHER" id="PTHR45964:SF5">
    <property type="entry name" value="WSCD FAMILY MEMBER CG9164"/>
    <property type="match status" value="1"/>
</dbReference>
<feature type="domain" description="WSC" evidence="3">
    <location>
        <begin position="67"/>
        <end position="158"/>
    </location>
</feature>
<evidence type="ECO:0000256" key="1">
    <source>
        <dbReference type="ARBA" id="ARBA00022737"/>
    </source>
</evidence>
<name>A0A9Q0RVG6_9DIPT</name>
<feature type="domain" description="WSC" evidence="3">
    <location>
        <begin position="163"/>
        <end position="255"/>
    </location>
</feature>
<dbReference type="PANTHER" id="PTHR45964">
    <property type="entry name" value="WSCD FAMILY MEMBER CG9164"/>
    <property type="match status" value="1"/>
</dbReference>
<evidence type="ECO:0000313" key="4">
    <source>
        <dbReference type="EMBL" id="KAJ6635650.1"/>
    </source>
</evidence>
<dbReference type="AlphaFoldDB" id="A0A9Q0RVG6"/>
<sequence length="267" mass="28512">MKVVIFHLAIVVFVCNITAMPPSIEKCLSNSHNGEMSGNEFTLHINGAVYANETIVTVRISAVTPGTNGRLGCYTSIPTEMNGMSWFFSANSPATCVAACKQAGYKYAGTEMGNKCFCGNSIPSEKISDNRCNVKCNGKGADQTTCGGQLALEVFDTATVADDPVGIGCYEDDAKRQLNLYNETLPANSPLVCVAVCKQAGFKYAGLEFSNECYCGNVLPLVPISHERCKMRCNGDGATNLTCGGGWALEIFETHSTSLTFPNMIEG</sequence>